<dbReference type="EMBL" id="BAAAQM010000002">
    <property type="protein sequence ID" value="GAA1953724.1"/>
    <property type="molecule type" value="Genomic_DNA"/>
</dbReference>
<comment type="caution">
    <text evidence="1">The sequence shown here is derived from an EMBL/GenBank/DDBJ whole genome shotgun (WGS) entry which is preliminary data.</text>
</comment>
<reference evidence="1 2" key="1">
    <citation type="journal article" date="2019" name="Int. J. Syst. Evol. Microbiol.">
        <title>The Global Catalogue of Microorganisms (GCM) 10K type strain sequencing project: providing services to taxonomists for standard genome sequencing and annotation.</title>
        <authorList>
            <consortium name="The Broad Institute Genomics Platform"/>
            <consortium name="The Broad Institute Genome Sequencing Center for Infectious Disease"/>
            <person name="Wu L."/>
            <person name="Ma J."/>
        </authorList>
    </citation>
    <scope>NUCLEOTIDE SEQUENCE [LARGE SCALE GENOMIC DNA]</scope>
    <source>
        <strain evidence="1 2">JCM 16013</strain>
    </source>
</reference>
<evidence type="ECO:0000313" key="2">
    <source>
        <dbReference type="Proteomes" id="UP001499854"/>
    </source>
</evidence>
<sequence length="127" mass="14599">MGGCPGLLPQCQTAVIPRSLGRGKDSRYERPYAECMTSLPLETERHRVVLPRTIKAIREALTPEEREDFTEELENTQAYDVRQVLEKWWLRGVMNLAGAWDRIRDIEAGRARVIPIEDVVPELRGRV</sequence>
<keyword evidence="2" id="KW-1185">Reference proteome</keyword>
<dbReference type="Proteomes" id="UP001499854">
    <property type="component" value="Unassembled WGS sequence"/>
</dbReference>
<name>A0ABN2QKG7_9ACTN</name>
<accession>A0ABN2QKG7</accession>
<gene>
    <name evidence="1" type="ORF">GCM10009838_06320</name>
</gene>
<proteinExistence type="predicted"/>
<protein>
    <submittedName>
        <fullName evidence="1">Uncharacterized protein</fullName>
    </submittedName>
</protein>
<organism evidence="1 2">
    <name type="scientific">Catenulispora subtropica</name>
    <dbReference type="NCBI Taxonomy" id="450798"/>
    <lineage>
        <taxon>Bacteria</taxon>
        <taxon>Bacillati</taxon>
        <taxon>Actinomycetota</taxon>
        <taxon>Actinomycetes</taxon>
        <taxon>Catenulisporales</taxon>
        <taxon>Catenulisporaceae</taxon>
        <taxon>Catenulispora</taxon>
    </lineage>
</organism>
<evidence type="ECO:0000313" key="1">
    <source>
        <dbReference type="EMBL" id="GAA1953724.1"/>
    </source>
</evidence>